<dbReference type="SMART" id="SM00387">
    <property type="entry name" value="HATPase_c"/>
    <property type="match status" value="1"/>
</dbReference>
<organism evidence="8 9">
    <name type="scientific">Aquisalinus flavus</name>
    <dbReference type="NCBI Taxonomy" id="1526572"/>
    <lineage>
        <taxon>Bacteria</taxon>
        <taxon>Pseudomonadati</taxon>
        <taxon>Pseudomonadota</taxon>
        <taxon>Alphaproteobacteria</taxon>
        <taxon>Parvularculales</taxon>
        <taxon>Parvularculaceae</taxon>
        <taxon>Aquisalinus</taxon>
    </lineage>
</organism>
<feature type="transmembrane region" description="Helical" evidence="6">
    <location>
        <begin position="171"/>
        <end position="190"/>
    </location>
</feature>
<evidence type="ECO:0000256" key="3">
    <source>
        <dbReference type="ARBA" id="ARBA00022679"/>
    </source>
</evidence>
<name>A0A8J2V6V4_9PROT</name>
<evidence type="ECO:0000256" key="6">
    <source>
        <dbReference type="SAM" id="Phobius"/>
    </source>
</evidence>
<feature type="transmembrane region" description="Helical" evidence="6">
    <location>
        <begin position="142"/>
        <end position="165"/>
    </location>
</feature>
<dbReference type="EC" id="2.7.13.3" evidence="2"/>
<sequence>MTAAQILIMPGRRLAVSMGLGAVLVAGFVSMVLLAPGDALFRSPLELKSSFWTQFVTGAGAYLIGALVWSLRPRDLAAMLFALSGLATLMFTFAAGINNSVAVPLPEWAQILFVLLNAGGASLFGMVMIVLFLVYPVRLAHWQLWTGLVVAGFGIWTLVGLTFLFQGSTMVQTITFVEMIGICVVVALQIRATAGMPRERAIAWWLGLSVLLGAGPFIALVAVPSTLGYGALIPAPIAFIFFLLIYIGLAVGLTRYRLFQLGEWAFQILFYTIGAALLLVLDAVLLLTLPLNQGPAFGLSIFIIAIAYLPLRDWIGRHVLRRDASSTEELFGAVVDVAFEPVAEQRAAAWQHLFRRHFLVLECEAGDAGVSGPEIREDGLALALPPMKGLPGLILRYPWDGRGLFAPRHRDTAFQLMRLMHQAEESRVAYDRGMQEERTRIARDMHDNIGSQLLSALHSRSGPRKDVLIRETLTDLRDIINNAGGDEASLGEALADLRAETAERAEVAGLALDWRSEIAEDVQMSPQAIYALRSVIREAVSNAIKYAGARRVGVTVTQVNGSLDVTLTDDGKGFDPHTIIPGNGLKNIADRIAGLGGTSSIGSGAAGTTIAAQVPIPAVSGGKRKVEA</sequence>
<evidence type="ECO:0000259" key="7">
    <source>
        <dbReference type="PROSITE" id="PS50109"/>
    </source>
</evidence>
<dbReference type="EMBL" id="BMGH01000002">
    <property type="protein sequence ID" value="GGD18790.1"/>
    <property type="molecule type" value="Genomic_DNA"/>
</dbReference>
<dbReference type="AlphaFoldDB" id="A0A8J2V6V4"/>
<keyword evidence="6" id="KW-0812">Transmembrane</keyword>
<accession>A0A8J2V6V4</accession>
<dbReference type="Gene3D" id="1.20.5.1930">
    <property type="match status" value="1"/>
</dbReference>
<dbReference type="InterPro" id="IPR005467">
    <property type="entry name" value="His_kinase_dom"/>
</dbReference>
<feature type="transmembrane region" description="Helical" evidence="6">
    <location>
        <begin position="14"/>
        <end position="35"/>
    </location>
</feature>
<keyword evidence="5" id="KW-0902">Two-component regulatory system</keyword>
<keyword evidence="6" id="KW-0472">Membrane</keyword>
<evidence type="ECO:0000313" key="8">
    <source>
        <dbReference type="EMBL" id="GGD18790.1"/>
    </source>
</evidence>
<keyword evidence="3" id="KW-0808">Transferase</keyword>
<evidence type="ECO:0000256" key="5">
    <source>
        <dbReference type="ARBA" id="ARBA00023012"/>
    </source>
</evidence>
<comment type="caution">
    <text evidence="8">The sequence shown here is derived from an EMBL/GenBank/DDBJ whole genome shotgun (WGS) entry which is preliminary data.</text>
</comment>
<evidence type="ECO:0000313" key="9">
    <source>
        <dbReference type="Proteomes" id="UP000613582"/>
    </source>
</evidence>
<keyword evidence="4" id="KW-0418">Kinase</keyword>
<gene>
    <name evidence="8" type="ORF">GCM10011342_29380</name>
</gene>
<reference evidence="8" key="2">
    <citation type="submission" date="2020-09" db="EMBL/GenBank/DDBJ databases">
        <authorList>
            <person name="Sun Q."/>
            <person name="Zhou Y."/>
        </authorList>
    </citation>
    <scope>NUCLEOTIDE SEQUENCE</scope>
    <source>
        <strain evidence="8">CGMCC 1.12921</strain>
    </source>
</reference>
<feature type="transmembrane region" description="Helical" evidence="6">
    <location>
        <begin position="235"/>
        <end position="256"/>
    </location>
</feature>
<feature type="transmembrane region" description="Helical" evidence="6">
    <location>
        <begin position="202"/>
        <end position="223"/>
    </location>
</feature>
<dbReference type="CDD" id="cd16917">
    <property type="entry name" value="HATPase_UhpB-NarQ-NarX-like"/>
    <property type="match status" value="1"/>
</dbReference>
<keyword evidence="9" id="KW-1185">Reference proteome</keyword>
<feature type="transmembrane region" description="Helical" evidence="6">
    <location>
        <begin position="109"/>
        <end position="135"/>
    </location>
</feature>
<keyword evidence="6" id="KW-1133">Transmembrane helix</keyword>
<evidence type="ECO:0000256" key="2">
    <source>
        <dbReference type="ARBA" id="ARBA00012438"/>
    </source>
</evidence>
<proteinExistence type="predicted"/>
<dbReference type="PANTHER" id="PTHR24421">
    <property type="entry name" value="NITRATE/NITRITE SENSOR PROTEIN NARX-RELATED"/>
    <property type="match status" value="1"/>
</dbReference>
<feature type="domain" description="Histidine kinase" evidence="7">
    <location>
        <begin position="532"/>
        <end position="618"/>
    </location>
</feature>
<dbReference type="PROSITE" id="PS50109">
    <property type="entry name" value="HIS_KIN"/>
    <property type="match status" value="1"/>
</dbReference>
<dbReference type="GO" id="GO:0000160">
    <property type="term" value="P:phosphorelay signal transduction system"/>
    <property type="evidence" value="ECO:0007669"/>
    <property type="project" value="UniProtKB-KW"/>
</dbReference>
<reference evidence="8" key="1">
    <citation type="journal article" date="2014" name="Int. J. Syst. Evol. Microbiol.">
        <title>Complete genome sequence of Corynebacterium casei LMG S-19264T (=DSM 44701T), isolated from a smear-ripened cheese.</title>
        <authorList>
            <consortium name="US DOE Joint Genome Institute (JGI-PGF)"/>
            <person name="Walter F."/>
            <person name="Albersmeier A."/>
            <person name="Kalinowski J."/>
            <person name="Ruckert C."/>
        </authorList>
    </citation>
    <scope>NUCLEOTIDE SEQUENCE</scope>
    <source>
        <strain evidence="8">CGMCC 1.12921</strain>
    </source>
</reference>
<dbReference type="InterPro" id="IPR050482">
    <property type="entry name" value="Sensor_HK_TwoCompSys"/>
</dbReference>
<dbReference type="PANTHER" id="PTHR24421:SF10">
    <property type="entry name" value="NITRATE_NITRITE SENSOR PROTEIN NARQ"/>
    <property type="match status" value="1"/>
</dbReference>
<feature type="transmembrane region" description="Helical" evidence="6">
    <location>
        <begin position="51"/>
        <end position="69"/>
    </location>
</feature>
<dbReference type="Proteomes" id="UP000613582">
    <property type="component" value="Unassembled WGS sequence"/>
</dbReference>
<dbReference type="SUPFAM" id="SSF55874">
    <property type="entry name" value="ATPase domain of HSP90 chaperone/DNA topoisomerase II/histidine kinase"/>
    <property type="match status" value="1"/>
</dbReference>
<dbReference type="InterPro" id="IPR036890">
    <property type="entry name" value="HATPase_C_sf"/>
</dbReference>
<dbReference type="GO" id="GO:0004673">
    <property type="term" value="F:protein histidine kinase activity"/>
    <property type="evidence" value="ECO:0007669"/>
    <property type="project" value="UniProtKB-EC"/>
</dbReference>
<evidence type="ECO:0000256" key="1">
    <source>
        <dbReference type="ARBA" id="ARBA00000085"/>
    </source>
</evidence>
<evidence type="ECO:0000256" key="4">
    <source>
        <dbReference type="ARBA" id="ARBA00022777"/>
    </source>
</evidence>
<dbReference type="InterPro" id="IPR003594">
    <property type="entry name" value="HATPase_dom"/>
</dbReference>
<feature type="transmembrane region" description="Helical" evidence="6">
    <location>
        <begin position="268"/>
        <end position="289"/>
    </location>
</feature>
<protein>
    <recommendedName>
        <fullName evidence="2">histidine kinase</fullName>
        <ecNumber evidence="2">2.7.13.3</ecNumber>
    </recommendedName>
</protein>
<dbReference type="Gene3D" id="3.30.565.10">
    <property type="entry name" value="Histidine kinase-like ATPase, C-terminal domain"/>
    <property type="match status" value="1"/>
</dbReference>
<dbReference type="RefSeq" id="WP_188160641.1">
    <property type="nucleotide sequence ID" value="NZ_BMGH01000002.1"/>
</dbReference>
<comment type="catalytic activity">
    <reaction evidence="1">
        <text>ATP + protein L-histidine = ADP + protein N-phospho-L-histidine.</text>
        <dbReference type="EC" id="2.7.13.3"/>
    </reaction>
</comment>
<feature type="transmembrane region" description="Helical" evidence="6">
    <location>
        <begin position="295"/>
        <end position="311"/>
    </location>
</feature>
<feature type="transmembrane region" description="Helical" evidence="6">
    <location>
        <begin position="76"/>
        <end position="97"/>
    </location>
</feature>
<dbReference type="Pfam" id="PF13581">
    <property type="entry name" value="HATPase_c_2"/>
    <property type="match status" value="1"/>
</dbReference>